<organism evidence="4 6">
    <name type="scientific">Aeromonas caviae</name>
    <name type="common">Aeromonas punctata</name>
    <dbReference type="NCBI Taxonomy" id="648"/>
    <lineage>
        <taxon>Bacteria</taxon>
        <taxon>Pseudomonadati</taxon>
        <taxon>Pseudomonadota</taxon>
        <taxon>Gammaproteobacteria</taxon>
        <taxon>Aeromonadales</taxon>
        <taxon>Aeromonadaceae</taxon>
        <taxon>Aeromonas</taxon>
    </lineage>
</organism>
<dbReference type="InterPro" id="IPR025392">
    <property type="entry name" value="DUF4124"/>
</dbReference>
<accession>A0A6S4TBE9</accession>
<feature type="chain" id="PRO_5042750113" evidence="2">
    <location>
        <begin position="23"/>
        <end position="141"/>
    </location>
</feature>
<sequence length="141" mass="15621">MSRMLVISLACLGLATVPVVQAAVYQCARDGQITFSDIPCSSDAKPMALNVYTPSPEAVEQAANQTREIEQSLANGQKQRQAEALRTEIEAKKQKMNNEMTQITENKARSRNVSAEMQSVTTRYQKEIESLNQKLSTLQAK</sequence>
<evidence type="ECO:0000256" key="1">
    <source>
        <dbReference type="SAM" id="MobiDB-lite"/>
    </source>
</evidence>
<dbReference type="AlphaFoldDB" id="A0A6S4TBE9"/>
<dbReference type="Proteomes" id="UP000515756">
    <property type="component" value="Chromosome"/>
</dbReference>
<evidence type="ECO:0000259" key="3">
    <source>
        <dbReference type="Pfam" id="PF13511"/>
    </source>
</evidence>
<evidence type="ECO:0000313" key="5">
    <source>
        <dbReference type="EMBL" id="WFF99365.1"/>
    </source>
</evidence>
<feature type="signal peptide" evidence="2">
    <location>
        <begin position="1"/>
        <end position="22"/>
    </location>
</feature>
<feature type="region of interest" description="Disordered" evidence="1">
    <location>
        <begin position="93"/>
        <end position="118"/>
    </location>
</feature>
<dbReference type="Proteomes" id="UP001218423">
    <property type="component" value="Chromosome"/>
</dbReference>
<feature type="compositionally biased region" description="Polar residues" evidence="1">
    <location>
        <begin position="97"/>
        <end position="118"/>
    </location>
</feature>
<gene>
    <name evidence="5" type="ORF">P5S46_07270</name>
    <name evidence="4" type="ORF">WP2W18E01_41620</name>
</gene>
<dbReference type="EMBL" id="CP120942">
    <property type="protein sequence ID" value="WFF99365.1"/>
    <property type="molecule type" value="Genomic_DNA"/>
</dbReference>
<evidence type="ECO:0000256" key="2">
    <source>
        <dbReference type="SAM" id="SignalP"/>
    </source>
</evidence>
<evidence type="ECO:0000313" key="6">
    <source>
        <dbReference type="Proteomes" id="UP000515756"/>
    </source>
</evidence>
<dbReference type="Pfam" id="PF13511">
    <property type="entry name" value="DUF4124"/>
    <property type="match status" value="1"/>
</dbReference>
<name>A0A6S4TBE9_AERCA</name>
<reference evidence="4 6" key="1">
    <citation type="submission" date="2019-12" db="EMBL/GenBank/DDBJ databases">
        <title>complete genome sequences of Aeromonas caviae str. WP2-W18-ESBL-01 isolated from wastewater treatment plant effluent.</title>
        <authorList>
            <person name="Sekizuka T."/>
            <person name="Itokawa K."/>
            <person name="Yatsu K."/>
            <person name="Inamine Y."/>
            <person name="Kuroda M."/>
        </authorList>
    </citation>
    <scope>NUCLEOTIDE SEQUENCE [LARGE SCALE GENOMIC DNA]</scope>
    <source>
        <strain evidence="4 6">WP2-W18-ESBL-01</strain>
    </source>
</reference>
<dbReference type="RefSeq" id="WP_039038680.1">
    <property type="nucleotide sequence ID" value="NZ_AP021927.1"/>
</dbReference>
<keyword evidence="2" id="KW-0732">Signal</keyword>
<protein>
    <submittedName>
        <fullName evidence="5">DUF4124 domain-containing protein</fullName>
    </submittedName>
</protein>
<feature type="domain" description="DUF4124" evidence="3">
    <location>
        <begin position="14"/>
        <end position="64"/>
    </location>
</feature>
<reference evidence="5" key="2">
    <citation type="submission" date="2023-03" db="EMBL/GenBank/DDBJ databases">
        <title>Aeromonas caviae strain AC1520.</title>
        <authorList>
            <person name="Xie T."/>
            <person name="Zhang Q."/>
            <person name="Deng J."/>
            <person name="Li X."/>
        </authorList>
    </citation>
    <scope>NUCLEOTIDE SEQUENCE</scope>
    <source>
        <strain evidence="5">AC1520</strain>
    </source>
</reference>
<dbReference type="EMBL" id="AP021927">
    <property type="protein sequence ID" value="BBQ32580.1"/>
    <property type="molecule type" value="Genomic_DNA"/>
</dbReference>
<evidence type="ECO:0000313" key="4">
    <source>
        <dbReference type="EMBL" id="BBQ32580.1"/>
    </source>
</evidence>
<proteinExistence type="predicted"/>